<feature type="domain" description="HTH tetR-type" evidence="3">
    <location>
        <begin position="6"/>
        <end position="66"/>
    </location>
</feature>
<evidence type="ECO:0000313" key="5">
    <source>
        <dbReference type="Proteomes" id="UP000325797"/>
    </source>
</evidence>
<keyword evidence="1 2" id="KW-0238">DNA-binding</keyword>
<gene>
    <name evidence="4" type="ORF">FRZ61_34510</name>
</gene>
<name>A0A5J6N3W3_9PROT</name>
<dbReference type="AlphaFoldDB" id="A0A5J6N3W3"/>
<feature type="DNA-binding region" description="H-T-H motif" evidence="2">
    <location>
        <begin position="29"/>
        <end position="48"/>
    </location>
</feature>
<dbReference type="Gene3D" id="1.10.357.10">
    <property type="entry name" value="Tetracycline Repressor, domain 2"/>
    <property type="match status" value="1"/>
</dbReference>
<dbReference type="RefSeq" id="WP_225308863.1">
    <property type="nucleotide sequence ID" value="NZ_CP042582.1"/>
</dbReference>
<dbReference type="InterPro" id="IPR009057">
    <property type="entry name" value="Homeodomain-like_sf"/>
</dbReference>
<evidence type="ECO:0000313" key="4">
    <source>
        <dbReference type="EMBL" id="QEX23513.1"/>
    </source>
</evidence>
<accession>A0A5J6N3W3</accession>
<organism evidence="4 5">
    <name type="scientific">Hypericibacter adhaerens</name>
    <dbReference type="NCBI Taxonomy" id="2602016"/>
    <lineage>
        <taxon>Bacteria</taxon>
        <taxon>Pseudomonadati</taxon>
        <taxon>Pseudomonadota</taxon>
        <taxon>Alphaproteobacteria</taxon>
        <taxon>Rhodospirillales</taxon>
        <taxon>Dongiaceae</taxon>
        <taxon>Hypericibacter</taxon>
    </lineage>
</organism>
<dbReference type="PROSITE" id="PS50977">
    <property type="entry name" value="HTH_TETR_2"/>
    <property type="match status" value="1"/>
</dbReference>
<dbReference type="GO" id="GO:0003677">
    <property type="term" value="F:DNA binding"/>
    <property type="evidence" value="ECO:0007669"/>
    <property type="project" value="UniProtKB-UniRule"/>
</dbReference>
<evidence type="ECO:0000259" key="3">
    <source>
        <dbReference type="PROSITE" id="PS50977"/>
    </source>
</evidence>
<dbReference type="InterPro" id="IPR001647">
    <property type="entry name" value="HTH_TetR"/>
</dbReference>
<dbReference type="Proteomes" id="UP000325797">
    <property type="component" value="Chromosome"/>
</dbReference>
<sequence>MVRLARFSADVFVEATLALVAEGGPSAASMAAIARKVGAPTGSIYHRFESRSAILATAWLECHESFATGLAPPLRAGEGLGAALSILDWARQHRRRARFLLLNEIEDLLDGPVPEPLQRQVERQQAALDADFETYLALQRPKDRGDAAQAAARAKFLVLDGPIALLRPHLLADKAPPPFLDTMVEDMHRSLGTAARAGAAMETDDGRRVA</sequence>
<evidence type="ECO:0000256" key="2">
    <source>
        <dbReference type="PROSITE-ProRule" id="PRU00335"/>
    </source>
</evidence>
<protein>
    <submittedName>
        <fullName evidence="4">Putative transcriptional regulator, TetR family protein</fullName>
    </submittedName>
</protein>
<keyword evidence="5" id="KW-1185">Reference proteome</keyword>
<dbReference type="Pfam" id="PF00440">
    <property type="entry name" value="TetR_N"/>
    <property type="match status" value="1"/>
</dbReference>
<proteinExistence type="predicted"/>
<dbReference type="KEGG" id="hadh:FRZ61_34510"/>
<reference evidence="4 5" key="1">
    <citation type="submission" date="2019-08" db="EMBL/GenBank/DDBJ databases">
        <title>Hyperibacter terrae gen. nov., sp. nov. and Hyperibacter viscosus sp. nov., two new members in the family Rhodospirillaceae isolated from the rhizosphere of Hypericum perforatum.</title>
        <authorList>
            <person name="Noviana Z."/>
        </authorList>
    </citation>
    <scope>NUCLEOTIDE SEQUENCE [LARGE SCALE GENOMIC DNA]</scope>
    <source>
        <strain evidence="4 5">R5959</strain>
    </source>
</reference>
<dbReference type="SUPFAM" id="SSF46689">
    <property type="entry name" value="Homeodomain-like"/>
    <property type="match status" value="1"/>
</dbReference>
<dbReference type="EMBL" id="CP042582">
    <property type="protein sequence ID" value="QEX23513.1"/>
    <property type="molecule type" value="Genomic_DNA"/>
</dbReference>
<evidence type="ECO:0000256" key="1">
    <source>
        <dbReference type="ARBA" id="ARBA00023125"/>
    </source>
</evidence>